<sequence>MALLTTGVSIADETPSYVAYIQGGEASITDGTDEIIELTVRDIVPNLYVSEKDYGILVPIDIMKTLTYPLNAVLLFSGTEDESTSLVEILNLSLIGENKDITIKAKPLEFYEGERLKSFQSDNTGLNTINLTTTSFTGIYIELKGNSIENGSDPECVRRCHERYPEGNGCWKQCIYR</sequence>
<dbReference type="EMBL" id="CP075546">
    <property type="protein sequence ID" value="QVV87783.1"/>
    <property type="molecule type" value="Genomic_DNA"/>
</dbReference>
<evidence type="ECO:0000313" key="2">
    <source>
        <dbReference type="Proteomes" id="UP000680656"/>
    </source>
</evidence>
<dbReference type="KEGG" id="mrtj:KHC33_10550"/>
<protein>
    <submittedName>
        <fullName evidence="1">Uncharacterized protein</fullName>
    </submittedName>
</protein>
<dbReference type="Proteomes" id="UP000680656">
    <property type="component" value="Chromosome"/>
</dbReference>
<name>A0A8E7AZQ6_9EURY</name>
<evidence type="ECO:0000313" key="1">
    <source>
        <dbReference type="EMBL" id="QVV87783.1"/>
    </source>
</evidence>
<dbReference type="RefSeq" id="WP_214418603.1">
    <property type="nucleotide sequence ID" value="NZ_CP075546.1"/>
</dbReference>
<organism evidence="1 2">
    <name type="scientific">Methanospirillum purgamenti</name>
    <dbReference type="NCBI Taxonomy" id="2834276"/>
    <lineage>
        <taxon>Archaea</taxon>
        <taxon>Methanobacteriati</taxon>
        <taxon>Methanobacteriota</taxon>
        <taxon>Stenosarchaea group</taxon>
        <taxon>Methanomicrobia</taxon>
        <taxon>Methanomicrobiales</taxon>
        <taxon>Methanospirillaceae</taxon>
        <taxon>Methanospirillum</taxon>
    </lineage>
</organism>
<keyword evidence="2" id="KW-1185">Reference proteome</keyword>
<reference evidence="1 2" key="1">
    <citation type="submission" date="2021-05" db="EMBL/GenBank/DDBJ databases">
        <title>A novel Methanospirillum isolate from a pyrite-forming mixed culture.</title>
        <authorList>
            <person name="Bunk B."/>
            <person name="Sproer C."/>
            <person name="Spring S."/>
            <person name="Pester M."/>
        </authorList>
    </citation>
    <scope>NUCLEOTIDE SEQUENCE [LARGE SCALE GENOMIC DNA]</scope>
    <source>
        <strain evidence="1 2">J.3.6.1-F.2.7.3</strain>
    </source>
</reference>
<gene>
    <name evidence="1" type="ORF">KHC33_10550</name>
</gene>
<dbReference type="AlphaFoldDB" id="A0A8E7AZQ6"/>
<dbReference type="GeneID" id="65097628"/>
<accession>A0A8E7AZQ6</accession>
<proteinExistence type="predicted"/>